<keyword evidence="3" id="KW-0998">Cell outer membrane</keyword>
<accession>A0A845VE90</accession>
<comment type="similarity">
    <text evidence="4">Belongs to the TonB-dependent receptor family.</text>
</comment>
<dbReference type="GO" id="GO:0009279">
    <property type="term" value="C:cell outer membrane"/>
    <property type="evidence" value="ECO:0007669"/>
    <property type="project" value="UniProtKB-SubCell"/>
</dbReference>
<dbReference type="InterPro" id="IPR000531">
    <property type="entry name" value="Beta-barrel_TonB"/>
</dbReference>
<dbReference type="InterPro" id="IPR037066">
    <property type="entry name" value="Plug_dom_sf"/>
</dbReference>
<feature type="chain" id="PRO_5032771868" evidence="5">
    <location>
        <begin position="31"/>
        <end position="968"/>
    </location>
</feature>
<evidence type="ECO:0000256" key="1">
    <source>
        <dbReference type="ARBA" id="ARBA00004442"/>
    </source>
</evidence>
<dbReference type="RefSeq" id="WP_164210970.1">
    <property type="nucleotide sequence ID" value="NZ_JAAGSC010000040.1"/>
</dbReference>
<dbReference type="Pfam" id="PF00593">
    <property type="entry name" value="TonB_dep_Rec_b-barrel"/>
    <property type="match status" value="1"/>
</dbReference>
<keyword evidence="9" id="KW-1185">Reference proteome</keyword>
<dbReference type="Proteomes" id="UP000484885">
    <property type="component" value="Unassembled WGS sequence"/>
</dbReference>
<comment type="subcellular location">
    <subcellularLocation>
        <location evidence="1 4">Cell outer membrane</location>
    </subcellularLocation>
</comment>
<keyword evidence="2 4" id="KW-0472">Membrane</keyword>
<feature type="domain" description="TonB-dependent receptor plug" evidence="7">
    <location>
        <begin position="63"/>
        <end position="181"/>
    </location>
</feature>
<comment type="caution">
    <text evidence="8">The sequence shown here is derived from an EMBL/GenBank/DDBJ whole genome shotgun (WGS) entry which is preliminary data.</text>
</comment>
<sequence>MPESSKNLVFRTSLLAAAIAASLYGTQAWAQEEAEEEEAQETTEEITDRVTVTGSLLRRDEFTSSAPIQVVTAETQVQLGQVDTAEFLQGSSIAAGSTQLNNQFSGFVVEGGTGVNSLSLRGLGAQRTLVLLNNRRPGPAGTRGQVGAFDLNVIPSSIIQRAEILKDGASSIYGSDAVAGVVNVITRRSIDNPELTVSASMPFESGGETYSVSGAYGWNFDRGSVVVAGEWQLREELMTADRDFMNCSQDLITDRNGNIIDREDRSILAGTPLGGCGNLYANTVIDAIFGDRYIPAPDGVTIGMIPGYRPRANGTYADGGQAFYEDVLNFDFYSESAINRQERISLYGSSDVSLDLFGGTQWNTEWLYNRRETEARGWRQFFPLTGGATAVIPSFVYPNNPDFVTPVDSGIAQPVIPYPSNADITVDYFYVASGLEGDLPFGDNWSWSFDASYTYSEGDYVNNVIVASRSGDVRFDDNAPVVDYFSPGILSGDDMDQLINAVGDTAKGNTVYDQFVATAIATGDLFELPAGPAGLAVGAEYRYFSIDDQPDDLARNGDLWGQSSALVTKGDDNVTEIFGELEVPLLAGVPFAEYITLNASARAFDYESAGSDWVWKVGLNWQVNPSLRLRATEGTSYRAPALYELFLGDQTAFVDQNAIDPCIDWQNSSNDFIRTNCAADGIPGDFTGGTSSATVVSGGGAGVLESETSDARTAGFIFTPTFMDVSVAVDYFEIEVNDQVSRLGGGAILGGCYAAPNFPNAFCDLFNRFPADAATNAQAIDTVRDSFINVNSQTTKGVDASVRYDRGFAAGDLLIEANGTWVFEDVVQLFDPSLASGFDSDDLNATIGRPKFVANGRFAFERGDFTYTWGLDYVRRTSNADRVSTEFTYFDFPNAQRNAVADDRLYHSISVFYEQARWSVLAGITNLLDEDPPTVSTGAATRRGNIALNATQYDLRGRTGFVRLNYRF</sequence>
<name>A0A845VE90_9GAMM</name>
<organism evidence="8 9">
    <name type="scientific">Wenzhouxiangella limi</name>
    <dbReference type="NCBI Taxonomy" id="2707351"/>
    <lineage>
        <taxon>Bacteria</taxon>
        <taxon>Pseudomonadati</taxon>
        <taxon>Pseudomonadota</taxon>
        <taxon>Gammaproteobacteria</taxon>
        <taxon>Chromatiales</taxon>
        <taxon>Wenzhouxiangellaceae</taxon>
        <taxon>Wenzhouxiangella</taxon>
    </lineage>
</organism>
<dbReference type="Pfam" id="PF07715">
    <property type="entry name" value="Plug"/>
    <property type="match status" value="1"/>
</dbReference>
<reference evidence="8 9" key="1">
    <citation type="submission" date="2020-02" db="EMBL/GenBank/DDBJ databases">
        <authorList>
            <person name="Zhang X.-Y."/>
        </authorList>
    </citation>
    <scope>NUCLEOTIDE SEQUENCE [LARGE SCALE GENOMIC DNA]</scope>
    <source>
        <strain evidence="8 9">C33</strain>
    </source>
</reference>
<evidence type="ECO:0000259" key="7">
    <source>
        <dbReference type="Pfam" id="PF07715"/>
    </source>
</evidence>
<dbReference type="Gene3D" id="2.170.130.10">
    <property type="entry name" value="TonB-dependent receptor, plug domain"/>
    <property type="match status" value="1"/>
</dbReference>
<dbReference type="Gene3D" id="2.40.170.20">
    <property type="entry name" value="TonB-dependent receptor, beta-barrel domain"/>
    <property type="match status" value="1"/>
</dbReference>
<feature type="signal peptide" evidence="5">
    <location>
        <begin position="1"/>
        <end position="30"/>
    </location>
</feature>
<evidence type="ECO:0000256" key="2">
    <source>
        <dbReference type="ARBA" id="ARBA00023136"/>
    </source>
</evidence>
<keyword evidence="5" id="KW-0732">Signal</keyword>
<dbReference type="EMBL" id="JAAGSC010000040">
    <property type="protein sequence ID" value="NDY95569.1"/>
    <property type="molecule type" value="Genomic_DNA"/>
</dbReference>
<dbReference type="InterPro" id="IPR012910">
    <property type="entry name" value="Plug_dom"/>
</dbReference>
<gene>
    <name evidence="8" type="ORF">G3I74_07510</name>
</gene>
<dbReference type="PANTHER" id="PTHR47234:SF2">
    <property type="entry name" value="TONB-DEPENDENT RECEPTOR"/>
    <property type="match status" value="1"/>
</dbReference>
<evidence type="ECO:0000256" key="3">
    <source>
        <dbReference type="ARBA" id="ARBA00023237"/>
    </source>
</evidence>
<protein>
    <submittedName>
        <fullName evidence="8">TonB-dependent receptor</fullName>
    </submittedName>
</protein>
<evidence type="ECO:0000313" key="8">
    <source>
        <dbReference type="EMBL" id="NDY95569.1"/>
    </source>
</evidence>
<keyword evidence="8" id="KW-0675">Receptor</keyword>
<evidence type="ECO:0000259" key="6">
    <source>
        <dbReference type="Pfam" id="PF00593"/>
    </source>
</evidence>
<dbReference type="PANTHER" id="PTHR47234">
    <property type="match status" value="1"/>
</dbReference>
<evidence type="ECO:0000313" key="9">
    <source>
        <dbReference type="Proteomes" id="UP000484885"/>
    </source>
</evidence>
<evidence type="ECO:0000256" key="5">
    <source>
        <dbReference type="SAM" id="SignalP"/>
    </source>
</evidence>
<proteinExistence type="inferred from homology"/>
<dbReference type="SUPFAM" id="SSF56935">
    <property type="entry name" value="Porins"/>
    <property type="match status" value="1"/>
</dbReference>
<dbReference type="InterPro" id="IPR036942">
    <property type="entry name" value="Beta-barrel_TonB_sf"/>
</dbReference>
<evidence type="ECO:0000256" key="4">
    <source>
        <dbReference type="RuleBase" id="RU003357"/>
    </source>
</evidence>
<keyword evidence="4" id="KW-0798">TonB box</keyword>
<dbReference type="AlphaFoldDB" id="A0A845VE90"/>
<feature type="domain" description="TonB-dependent receptor-like beta-barrel" evidence="6">
    <location>
        <begin position="399"/>
        <end position="927"/>
    </location>
</feature>